<gene>
    <name evidence="7" type="ORF">A3A69_00535</name>
</gene>
<dbReference type="AlphaFoldDB" id="A0A1F4UUK9"/>
<dbReference type="Pfam" id="PF02646">
    <property type="entry name" value="RmuC"/>
    <property type="match status" value="1"/>
</dbReference>
<evidence type="ECO:0008006" key="9">
    <source>
        <dbReference type="Google" id="ProtNLM"/>
    </source>
</evidence>
<dbReference type="InterPro" id="IPR003798">
    <property type="entry name" value="DNA_recombination_RmuC"/>
</dbReference>
<evidence type="ECO:0000313" key="7">
    <source>
        <dbReference type="EMBL" id="OGC48635.1"/>
    </source>
</evidence>
<keyword evidence="6" id="KW-0472">Membrane</keyword>
<evidence type="ECO:0000256" key="6">
    <source>
        <dbReference type="SAM" id="Phobius"/>
    </source>
</evidence>
<sequence>MLSIQSLMLIVVLVLGAVGVLIYFFASQINKLKEEMKGGENNVLMEWLKTMKTEMTSSIDKNSETLEKQMKDQRDTLENQLKNQRQTMDQQTKMIWERLDTAKEVIMGVQNQLGGIQEFGQDMKDLSNVLKSPKLRGGLGEQFLYEILANSLPNDMYRTQYKFKDGSVCDAVVLTERGMIPVDSKFSLENFKMMLNGNDDGERARAKKLFILDVKKRIDEISSKYIQPDQGTTGQAVMYIPSENVYYELIVNTPEIEEYSKMRNVVMASPNTLSYFLKVILVGYQQQALQKNVSEVLKSLAGLRVEAEKYMEEVGVLERHISNAYKTMESVKSRFMKLFGRIENLQAIESKEEEPRLLE</sequence>
<keyword evidence="6" id="KW-1133">Transmembrane helix</keyword>
<protein>
    <recommendedName>
        <fullName evidence="9">DNA recombination protein RmuC</fullName>
    </recommendedName>
</protein>
<feature type="coiled-coil region" evidence="5">
    <location>
        <begin position="63"/>
        <end position="94"/>
    </location>
</feature>
<dbReference type="PANTHER" id="PTHR30563">
    <property type="entry name" value="DNA RECOMBINATION PROTEIN RMUC"/>
    <property type="match status" value="1"/>
</dbReference>
<comment type="similarity">
    <text evidence="2">Belongs to the RmuC family.</text>
</comment>
<comment type="caution">
    <text evidence="7">The sequence shown here is derived from an EMBL/GenBank/DDBJ whole genome shotgun (WGS) entry which is preliminary data.</text>
</comment>
<dbReference type="Proteomes" id="UP000177458">
    <property type="component" value="Unassembled WGS sequence"/>
</dbReference>
<feature type="transmembrane region" description="Helical" evidence="6">
    <location>
        <begin position="6"/>
        <end position="26"/>
    </location>
</feature>
<dbReference type="GO" id="GO:0006310">
    <property type="term" value="P:DNA recombination"/>
    <property type="evidence" value="ECO:0007669"/>
    <property type="project" value="UniProtKB-KW"/>
</dbReference>
<name>A0A1F4UUK9_UNCKA</name>
<keyword evidence="3 5" id="KW-0175">Coiled coil</keyword>
<reference evidence="7 8" key="1">
    <citation type="journal article" date="2016" name="Nat. Commun.">
        <title>Thousands of microbial genomes shed light on interconnected biogeochemical processes in an aquifer system.</title>
        <authorList>
            <person name="Anantharaman K."/>
            <person name="Brown C.T."/>
            <person name="Hug L.A."/>
            <person name="Sharon I."/>
            <person name="Castelle C.J."/>
            <person name="Probst A.J."/>
            <person name="Thomas B.C."/>
            <person name="Singh A."/>
            <person name="Wilkins M.J."/>
            <person name="Karaoz U."/>
            <person name="Brodie E.L."/>
            <person name="Williams K.H."/>
            <person name="Hubbard S.S."/>
            <person name="Banfield J.F."/>
        </authorList>
    </citation>
    <scope>NUCLEOTIDE SEQUENCE [LARGE SCALE GENOMIC DNA]</scope>
</reference>
<evidence type="ECO:0000256" key="2">
    <source>
        <dbReference type="ARBA" id="ARBA00009840"/>
    </source>
</evidence>
<keyword evidence="6" id="KW-0812">Transmembrane</keyword>
<evidence type="ECO:0000256" key="1">
    <source>
        <dbReference type="ARBA" id="ARBA00003416"/>
    </source>
</evidence>
<evidence type="ECO:0000313" key="8">
    <source>
        <dbReference type="Proteomes" id="UP000177458"/>
    </source>
</evidence>
<proteinExistence type="inferred from homology"/>
<evidence type="ECO:0000256" key="5">
    <source>
        <dbReference type="SAM" id="Coils"/>
    </source>
</evidence>
<dbReference type="EMBL" id="MEVF01000036">
    <property type="protein sequence ID" value="OGC48635.1"/>
    <property type="molecule type" value="Genomic_DNA"/>
</dbReference>
<comment type="function">
    <text evidence="1">Involved in DNA recombination.</text>
</comment>
<evidence type="ECO:0000256" key="3">
    <source>
        <dbReference type="ARBA" id="ARBA00023054"/>
    </source>
</evidence>
<dbReference type="PANTHER" id="PTHR30563:SF0">
    <property type="entry name" value="DNA RECOMBINATION PROTEIN RMUC"/>
    <property type="match status" value="1"/>
</dbReference>
<evidence type="ECO:0000256" key="4">
    <source>
        <dbReference type="ARBA" id="ARBA00023172"/>
    </source>
</evidence>
<accession>A0A1F4UUK9</accession>
<organism evidence="7 8">
    <name type="scientific">candidate division WWE3 bacterium RIFCSPLOWO2_01_FULL_37_15</name>
    <dbReference type="NCBI Taxonomy" id="1802622"/>
    <lineage>
        <taxon>Bacteria</taxon>
        <taxon>Katanobacteria</taxon>
    </lineage>
</organism>
<keyword evidence="4" id="KW-0233">DNA recombination</keyword>